<proteinExistence type="predicted"/>
<keyword evidence="8" id="KW-0449">Lipoprotein</keyword>
<keyword evidence="7" id="KW-0807">Transducer</keyword>
<dbReference type="FunFam" id="3.40.50.300:FF:000720">
    <property type="entry name" value="Guanine nucleotide-binding protein G(k) subunit alpha"/>
    <property type="match status" value="1"/>
</dbReference>
<dbReference type="Pfam" id="PF00503">
    <property type="entry name" value="G-alpha"/>
    <property type="match status" value="1"/>
</dbReference>
<keyword evidence="2 10" id="KW-0479">Metal-binding</keyword>
<evidence type="ECO:0008006" key="13">
    <source>
        <dbReference type="Google" id="ProtNLM"/>
    </source>
</evidence>
<dbReference type="SUPFAM" id="SSF52540">
    <property type="entry name" value="P-loop containing nucleoside triphosphate hydrolases"/>
    <property type="match status" value="1"/>
</dbReference>
<evidence type="ECO:0000256" key="4">
    <source>
        <dbReference type="ARBA" id="ARBA00022842"/>
    </source>
</evidence>
<feature type="binding site" evidence="9">
    <location>
        <begin position="155"/>
        <end position="159"/>
    </location>
    <ligand>
        <name>GTP</name>
        <dbReference type="ChEBI" id="CHEBI:37565"/>
    </ligand>
</feature>
<dbReference type="Proteomes" id="UP001168821">
    <property type="component" value="Unassembled WGS sequence"/>
</dbReference>
<organism evidence="11 12">
    <name type="scientific">Zophobas morio</name>
    <dbReference type="NCBI Taxonomy" id="2755281"/>
    <lineage>
        <taxon>Eukaryota</taxon>
        <taxon>Metazoa</taxon>
        <taxon>Ecdysozoa</taxon>
        <taxon>Arthropoda</taxon>
        <taxon>Hexapoda</taxon>
        <taxon>Insecta</taxon>
        <taxon>Pterygota</taxon>
        <taxon>Neoptera</taxon>
        <taxon>Endopterygota</taxon>
        <taxon>Coleoptera</taxon>
        <taxon>Polyphaga</taxon>
        <taxon>Cucujiformia</taxon>
        <taxon>Tenebrionidae</taxon>
        <taxon>Zophobas</taxon>
    </lineage>
</organism>
<feature type="binding site" evidence="10">
    <location>
        <position position="50"/>
    </location>
    <ligand>
        <name>Mg(2+)</name>
        <dbReference type="ChEBI" id="CHEBI:18420"/>
    </ligand>
</feature>
<gene>
    <name evidence="11" type="ORF">Zmor_016362</name>
</gene>
<feature type="binding site" evidence="9">
    <location>
        <begin position="130"/>
        <end position="136"/>
    </location>
    <ligand>
        <name>GTP</name>
        <dbReference type="ChEBI" id="CHEBI:37565"/>
    </ligand>
</feature>
<evidence type="ECO:0000256" key="3">
    <source>
        <dbReference type="ARBA" id="ARBA00022741"/>
    </source>
</evidence>
<dbReference type="InterPro" id="IPR001408">
    <property type="entry name" value="Gprotein_alpha_I"/>
</dbReference>
<dbReference type="PRINTS" id="PR00441">
    <property type="entry name" value="GPROTEINAI"/>
</dbReference>
<dbReference type="CDD" id="cd00066">
    <property type="entry name" value="G-alpha"/>
    <property type="match status" value="1"/>
</dbReference>
<evidence type="ECO:0000313" key="12">
    <source>
        <dbReference type="Proteomes" id="UP001168821"/>
    </source>
</evidence>
<evidence type="ECO:0000256" key="10">
    <source>
        <dbReference type="PIRSR" id="PIRSR601019-2"/>
    </source>
</evidence>
<dbReference type="FunFam" id="3.40.50.300:FF:002307">
    <property type="entry name" value="Guanine nucleotide-binding protein G(k) subunit alpha"/>
    <property type="match status" value="1"/>
</dbReference>
<dbReference type="PANTHER" id="PTHR10218">
    <property type="entry name" value="GTP-BINDING PROTEIN ALPHA SUBUNIT"/>
    <property type="match status" value="1"/>
</dbReference>
<dbReference type="InterPro" id="IPR011025">
    <property type="entry name" value="GproteinA_insert"/>
</dbReference>
<feature type="binding site" evidence="10">
    <location>
        <position position="136"/>
    </location>
    <ligand>
        <name>Mg(2+)</name>
        <dbReference type="ChEBI" id="CHEBI:18420"/>
    </ligand>
</feature>
<dbReference type="InterPro" id="IPR027417">
    <property type="entry name" value="P-loop_NTPase"/>
</dbReference>
<keyword evidence="1" id="KW-0519">Myristate</keyword>
<evidence type="ECO:0000256" key="5">
    <source>
        <dbReference type="ARBA" id="ARBA00023134"/>
    </source>
</evidence>
<keyword evidence="12" id="KW-1185">Reference proteome</keyword>
<keyword evidence="6" id="KW-0564">Palmitate</keyword>
<dbReference type="EMBL" id="JALNTZ010004101">
    <property type="protein sequence ID" value="KAJ3615507.1"/>
    <property type="molecule type" value="Genomic_DNA"/>
</dbReference>
<dbReference type="GO" id="GO:0001664">
    <property type="term" value="F:G protein-coupled receptor binding"/>
    <property type="evidence" value="ECO:0007669"/>
    <property type="project" value="TreeGrafter"/>
</dbReference>
<dbReference type="PANTHER" id="PTHR10218:SF362">
    <property type="entry name" value="G PROTEIN ALPHA O SUBUNIT"/>
    <property type="match status" value="1"/>
</dbReference>
<sequence>MGNCLSGGSTIDPAARDKNRKIDEMLKEERIKQRTEVKLLLLGAGESGKSTIVKQMKIIHEDGYTESERAAYKDVVRTASAIKTLWADPDIQAAFSRSSKYQLNDSAKYYFENIDRISEEDYLPTVQDILRSRVKTTGIVETRFTYRSLNFRMFDVGGQRSERKKWIHCFENVTAIIFCVSLSGYDTVLLEDESQNRMQEALKLFDSICNNKWFENTSIILFLNKVDLFKAKIEKVPLTVCFPAYDGPQEFEPCGSYIQEVFESCCKSSTKEVYTQFTCATDTDNIKFVFCAVTDTIIKRNLRDCGLL</sequence>
<protein>
    <recommendedName>
        <fullName evidence="13">Guanine nucleotide-binding protein G(I) subunit alpha</fullName>
    </recommendedName>
</protein>
<evidence type="ECO:0000256" key="9">
    <source>
        <dbReference type="PIRSR" id="PIRSR601019-1"/>
    </source>
</evidence>
<feature type="binding site" evidence="9">
    <location>
        <begin position="105"/>
        <end position="106"/>
    </location>
    <ligand>
        <name>GTP</name>
        <dbReference type="ChEBI" id="CHEBI:37565"/>
    </ligand>
</feature>
<dbReference type="AlphaFoldDB" id="A0AA38LYN1"/>
<dbReference type="Gene3D" id="1.10.400.10">
    <property type="entry name" value="GI Alpha 1, domain 2-like"/>
    <property type="match status" value="1"/>
</dbReference>
<keyword evidence="4 10" id="KW-0460">Magnesium</keyword>
<dbReference type="GO" id="GO:0031683">
    <property type="term" value="F:G-protein beta/gamma-subunit complex binding"/>
    <property type="evidence" value="ECO:0007669"/>
    <property type="project" value="InterPro"/>
</dbReference>
<feature type="binding site" evidence="9">
    <location>
        <position position="280"/>
    </location>
    <ligand>
        <name>GTP</name>
        <dbReference type="ChEBI" id="CHEBI:37565"/>
    </ligand>
</feature>
<keyword evidence="3 9" id="KW-0547">Nucleotide-binding</keyword>
<dbReference type="SUPFAM" id="SSF47895">
    <property type="entry name" value="Transducin (alpha subunit), insertion domain"/>
    <property type="match status" value="1"/>
</dbReference>
<dbReference type="GO" id="GO:0005525">
    <property type="term" value="F:GTP binding"/>
    <property type="evidence" value="ECO:0007669"/>
    <property type="project" value="UniProtKB-KW"/>
</dbReference>
<comment type="caution">
    <text evidence="11">The sequence shown here is derived from an EMBL/GenBank/DDBJ whole genome shotgun (WGS) entry which is preliminary data.</text>
</comment>
<feature type="binding site" evidence="9">
    <location>
        <begin position="46"/>
        <end position="51"/>
    </location>
    <ligand>
        <name>GTP</name>
        <dbReference type="ChEBI" id="CHEBI:37565"/>
    </ligand>
</feature>
<dbReference type="SMART" id="SM00275">
    <property type="entry name" value="G_alpha"/>
    <property type="match status" value="1"/>
</dbReference>
<dbReference type="PRINTS" id="PR00318">
    <property type="entry name" value="GPROTEINA"/>
</dbReference>
<evidence type="ECO:0000256" key="6">
    <source>
        <dbReference type="ARBA" id="ARBA00023139"/>
    </source>
</evidence>
<dbReference type="GO" id="GO:0005737">
    <property type="term" value="C:cytoplasm"/>
    <property type="evidence" value="ECO:0007669"/>
    <property type="project" value="TreeGrafter"/>
</dbReference>
<name>A0AA38LYN1_9CUCU</name>
<evidence type="ECO:0000256" key="2">
    <source>
        <dbReference type="ARBA" id="ARBA00022723"/>
    </source>
</evidence>
<dbReference type="PROSITE" id="PS51882">
    <property type="entry name" value="G_ALPHA"/>
    <property type="match status" value="1"/>
</dbReference>
<evidence type="ECO:0000256" key="7">
    <source>
        <dbReference type="ARBA" id="ARBA00023224"/>
    </source>
</evidence>
<dbReference type="Gene3D" id="3.40.50.300">
    <property type="entry name" value="P-loop containing nucleotide triphosphate hydrolases"/>
    <property type="match status" value="1"/>
</dbReference>
<dbReference type="InterPro" id="IPR001019">
    <property type="entry name" value="Gprotein_alpha_su"/>
</dbReference>
<dbReference type="GO" id="GO:0046872">
    <property type="term" value="F:metal ion binding"/>
    <property type="evidence" value="ECO:0007669"/>
    <property type="project" value="UniProtKB-KW"/>
</dbReference>
<dbReference type="GO" id="GO:0003924">
    <property type="term" value="F:GTPase activity"/>
    <property type="evidence" value="ECO:0007669"/>
    <property type="project" value="InterPro"/>
</dbReference>
<accession>A0AA38LYN1</accession>
<keyword evidence="5 9" id="KW-0342">GTP-binding</keyword>
<dbReference type="GO" id="GO:0005834">
    <property type="term" value="C:heterotrimeric G-protein complex"/>
    <property type="evidence" value="ECO:0007669"/>
    <property type="project" value="TreeGrafter"/>
</dbReference>
<reference evidence="11" key="1">
    <citation type="journal article" date="2023" name="G3 (Bethesda)">
        <title>Whole genome assemblies of Zophobas morio and Tenebrio molitor.</title>
        <authorList>
            <person name="Kaur S."/>
            <person name="Stinson S.A."/>
            <person name="diCenzo G.C."/>
        </authorList>
    </citation>
    <scope>NUCLEOTIDE SEQUENCE</scope>
    <source>
        <strain evidence="11">QUZm001</strain>
    </source>
</reference>
<feature type="binding site" evidence="9">
    <location>
        <begin position="224"/>
        <end position="227"/>
    </location>
    <ligand>
        <name>GTP</name>
        <dbReference type="ChEBI" id="CHEBI:37565"/>
    </ligand>
</feature>
<evidence type="ECO:0000256" key="8">
    <source>
        <dbReference type="ARBA" id="ARBA00023288"/>
    </source>
</evidence>
<evidence type="ECO:0000256" key="1">
    <source>
        <dbReference type="ARBA" id="ARBA00022707"/>
    </source>
</evidence>
<evidence type="ECO:0000313" key="11">
    <source>
        <dbReference type="EMBL" id="KAJ3615507.1"/>
    </source>
</evidence>
<dbReference type="GO" id="GO:0007188">
    <property type="term" value="P:adenylate cyclase-modulating G protein-coupled receptor signaling pathway"/>
    <property type="evidence" value="ECO:0007669"/>
    <property type="project" value="InterPro"/>
</dbReference>